<feature type="compositionally biased region" description="Low complexity" evidence="1">
    <location>
        <begin position="187"/>
        <end position="207"/>
    </location>
</feature>
<reference evidence="2" key="1">
    <citation type="submission" date="2016-03" db="EMBL/GenBank/DDBJ databases">
        <title>Mechanisms controlling the formation of the plant cell surface in tip-growing cells are functionally conserved among land plants.</title>
        <authorList>
            <person name="Honkanen S."/>
            <person name="Jones V.A."/>
            <person name="Morieri G."/>
            <person name="Champion C."/>
            <person name="Hetherington A.J."/>
            <person name="Kelly S."/>
            <person name="Saint-Marcoux D."/>
            <person name="Proust H."/>
            <person name="Prescott H."/>
            <person name="Dolan L."/>
        </authorList>
    </citation>
    <scope>NUCLEOTIDE SEQUENCE [LARGE SCALE GENOMIC DNA]</scope>
    <source>
        <tissue evidence="2">Whole gametophyte</tissue>
    </source>
</reference>
<feature type="compositionally biased region" description="Polar residues" evidence="1">
    <location>
        <begin position="225"/>
        <end position="238"/>
    </location>
</feature>
<name>A0A176WN45_MARPO</name>
<feature type="region of interest" description="Disordered" evidence="1">
    <location>
        <begin position="116"/>
        <end position="257"/>
    </location>
</feature>
<dbReference type="EMBL" id="LVLJ01000379">
    <property type="protein sequence ID" value="OAE34567.1"/>
    <property type="molecule type" value="Genomic_DNA"/>
</dbReference>
<gene>
    <name evidence="2" type="ORF">AXG93_1487s1130</name>
</gene>
<protein>
    <submittedName>
        <fullName evidence="2">Uncharacterized protein</fullName>
    </submittedName>
</protein>
<comment type="caution">
    <text evidence="2">The sequence shown here is derived from an EMBL/GenBank/DDBJ whole genome shotgun (WGS) entry which is preliminary data.</text>
</comment>
<feature type="region of interest" description="Disordered" evidence="1">
    <location>
        <begin position="276"/>
        <end position="375"/>
    </location>
</feature>
<organism evidence="2 3">
    <name type="scientific">Marchantia polymorpha subsp. ruderalis</name>
    <dbReference type="NCBI Taxonomy" id="1480154"/>
    <lineage>
        <taxon>Eukaryota</taxon>
        <taxon>Viridiplantae</taxon>
        <taxon>Streptophyta</taxon>
        <taxon>Embryophyta</taxon>
        <taxon>Marchantiophyta</taxon>
        <taxon>Marchantiopsida</taxon>
        <taxon>Marchantiidae</taxon>
        <taxon>Marchantiales</taxon>
        <taxon>Marchantiaceae</taxon>
        <taxon>Marchantia</taxon>
    </lineage>
</organism>
<dbReference type="Proteomes" id="UP000077202">
    <property type="component" value="Unassembled WGS sequence"/>
</dbReference>
<feature type="compositionally biased region" description="Basic residues" evidence="1">
    <location>
        <begin position="148"/>
        <end position="165"/>
    </location>
</feature>
<evidence type="ECO:0000256" key="1">
    <source>
        <dbReference type="SAM" id="MobiDB-lite"/>
    </source>
</evidence>
<proteinExistence type="predicted"/>
<feature type="compositionally biased region" description="Low complexity" evidence="1">
    <location>
        <begin position="318"/>
        <end position="330"/>
    </location>
</feature>
<evidence type="ECO:0000313" key="2">
    <source>
        <dbReference type="EMBL" id="OAE34567.1"/>
    </source>
</evidence>
<sequence>MPRSMCLVEQAVGVEAATAGLADGGGGGGGGGDENGIKERRKVAKLEDEADMIEQGNMESEMKEVTKELPQLESRPVLDEENQEQQQQPKRHSEVGGEISAASAVTTAAHCDAVAAEHSKGDVSAVDDGHRGSPISVEDSEAPVASTGKKRAKKGRLWKKNRGKQKSNVIDEAQSEGLPICVEEPQLSTSLPPDTTTTMGTGTSTSSAVKESEKTPEKEDDHVSGNAQEVPQTNSTADFSEVDHQSGSHATTVGRNEPLVDILDFDEEQMHQIEAGLAAASARPTLEWGLCGEDDRGPPVRTPPRTPPHREPRGKNKQQGQGQGREQAAGAPPPGHQSQSPREPWKRKPMESRGGGRHESLRSSSISQPQSPAVTVDAQKLEGMSEWNRIKAMQHNAAAEVASHKNWVPRKGIQRGIEVGGGGVDQNKGRGKGKQGRVEQVLQHSHHTKELARQKFEADLRIKQEELLQRSKQTLKAEIQKVKKIEATRKGRDELELELERNLVYLNGELIYLNQ</sequence>
<feature type="compositionally biased region" description="Gly residues" evidence="1">
    <location>
        <begin position="22"/>
        <end position="34"/>
    </location>
</feature>
<feature type="compositionally biased region" description="Basic and acidic residues" evidence="1">
    <location>
        <begin position="210"/>
        <end position="223"/>
    </location>
</feature>
<accession>A0A176WN45</accession>
<evidence type="ECO:0000313" key="3">
    <source>
        <dbReference type="Proteomes" id="UP000077202"/>
    </source>
</evidence>
<feature type="region of interest" description="Disordered" evidence="1">
    <location>
        <begin position="18"/>
        <end position="101"/>
    </location>
</feature>
<keyword evidence="3" id="KW-1185">Reference proteome</keyword>
<feature type="compositionally biased region" description="Basic and acidic residues" evidence="1">
    <location>
        <begin position="343"/>
        <end position="361"/>
    </location>
</feature>
<feature type="compositionally biased region" description="Basic and acidic residues" evidence="1">
    <location>
        <begin position="116"/>
        <end position="131"/>
    </location>
</feature>
<dbReference type="AlphaFoldDB" id="A0A176WN45"/>
<feature type="compositionally biased region" description="Low complexity" evidence="1">
    <location>
        <begin position="363"/>
        <end position="372"/>
    </location>
</feature>